<name>A0AA90TZR5_9EURY</name>
<sequence>MDGSLSPKVNQEIGLAVGTDQLMIPLLEYEEKLPVLISHMPAILFYRDNYENALGAVIKDIRQLTKLEWLKIKCPHCGEEMTQYITPQKEVDKVIIEGSDLKTLCSYCEHIFFWIQGHSDLFPGNFLT</sequence>
<gene>
    <name evidence="1" type="ORF">J2750_001728</name>
</gene>
<proteinExistence type="predicted"/>
<dbReference type="Proteomes" id="UP001185015">
    <property type="component" value="Unassembled WGS sequence"/>
</dbReference>
<comment type="caution">
    <text evidence="1">The sequence shown here is derived from an EMBL/GenBank/DDBJ whole genome shotgun (WGS) entry which is preliminary data.</text>
</comment>
<dbReference type="EMBL" id="JAVDQI010000006">
    <property type="protein sequence ID" value="MDR6223263.1"/>
    <property type="molecule type" value="Genomic_DNA"/>
</dbReference>
<reference evidence="1 2" key="1">
    <citation type="submission" date="2023-07" db="EMBL/GenBank/DDBJ databases">
        <title>Genomic Encyclopedia of Type Strains, Phase IV (KMG-IV): sequencing the most valuable type-strain genomes for metagenomic binning, comparative biology and taxonomic classification.</title>
        <authorList>
            <person name="Goeker M."/>
        </authorList>
    </citation>
    <scope>NUCLEOTIDE SEQUENCE [LARGE SCALE GENOMIC DNA]</scope>
    <source>
        <strain evidence="1 2">DSM 17273</strain>
    </source>
</reference>
<evidence type="ECO:0000313" key="1">
    <source>
        <dbReference type="EMBL" id="MDR6223263.1"/>
    </source>
</evidence>
<dbReference type="RefSeq" id="WP_270095570.1">
    <property type="nucleotide sequence ID" value="NZ_JAQFFK010000001.1"/>
</dbReference>
<organism evidence="1 2">
    <name type="scientific">Methanococcoides alaskense</name>
    <dbReference type="NCBI Taxonomy" id="325778"/>
    <lineage>
        <taxon>Archaea</taxon>
        <taxon>Methanobacteriati</taxon>
        <taxon>Methanobacteriota</taxon>
        <taxon>Stenosarchaea group</taxon>
        <taxon>Methanomicrobia</taxon>
        <taxon>Methanosarcinales</taxon>
        <taxon>Methanosarcinaceae</taxon>
        <taxon>Methanococcoides</taxon>
    </lineage>
</organism>
<evidence type="ECO:0000313" key="2">
    <source>
        <dbReference type="Proteomes" id="UP001185015"/>
    </source>
</evidence>
<accession>A0AA90TZR5</accession>
<protein>
    <submittedName>
        <fullName evidence="1">Uncharacterized protein with PIN domain</fullName>
    </submittedName>
</protein>
<keyword evidence="2" id="KW-1185">Reference proteome</keyword>
<dbReference type="AlphaFoldDB" id="A0AA90TZR5"/>